<reference evidence="1" key="1">
    <citation type="submission" date="2022-08" db="EMBL/GenBank/DDBJ databases">
        <title>Genome Sequence of Lecanicillium fungicola.</title>
        <authorList>
            <person name="Buettner E."/>
        </authorList>
    </citation>
    <scope>NUCLEOTIDE SEQUENCE</scope>
    <source>
        <strain evidence="1">Babe33</strain>
    </source>
</reference>
<evidence type="ECO:0000313" key="1">
    <source>
        <dbReference type="EMBL" id="KAJ2982131.1"/>
    </source>
</evidence>
<sequence>MTVRSMTIEDLPKVMDYMVEQTWHDNFHKWFFPGKYEYPFHYRRWWTAYVRDLILKPNVYCYAIEEETTGRLLGWVEMHPAKKNDAPVDLDLSKNSRRESTYFDCSNSGQTFLTRLEKGWLRRYWSHHNALLERVRPNRAASQARFEYFFKVVSPWMKKTLYTGEDIRNWTISELVLDPALQPQESKDVCIQLLDHAREQCRKDDVAFWAFVEPQFVKGLEEYGFIMREPIIIGNVTAYAMRFEEAE</sequence>
<comment type="caution">
    <text evidence="1">The sequence shown here is derived from an EMBL/GenBank/DDBJ whole genome shotgun (WGS) entry which is preliminary data.</text>
</comment>
<protein>
    <submittedName>
        <fullName evidence="1">Uncharacterized protein</fullName>
    </submittedName>
</protein>
<evidence type="ECO:0000313" key="2">
    <source>
        <dbReference type="Proteomes" id="UP001143910"/>
    </source>
</evidence>
<dbReference type="Proteomes" id="UP001143910">
    <property type="component" value="Unassembled WGS sequence"/>
</dbReference>
<name>A0ACC1NU89_9HYPO</name>
<accession>A0ACC1NU89</accession>
<gene>
    <name evidence="1" type="ORF">NQ176_g1581</name>
</gene>
<proteinExistence type="predicted"/>
<keyword evidence="2" id="KW-1185">Reference proteome</keyword>
<organism evidence="1 2">
    <name type="scientific">Zarea fungicola</name>
    <dbReference type="NCBI Taxonomy" id="93591"/>
    <lineage>
        <taxon>Eukaryota</taxon>
        <taxon>Fungi</taxon>
        <taxon>Dikarya</taxon>
        <taxon>Ascomycota</taxon>
        <taxon>Pezizomycotina</taxon>
        <taxon>Sordariomycetes</taxon>
        <taxon>Hypocreomycetidae</taxon>
        <taxon>Hypocreales</taxon>
        <taxon>Cordycipitaceae</taxon>
        <taxon>Zarea</taxon>
    </lineage>
</organism>
<dbReference type="EMBL" id="JANJQO010000092">
    <property type="protein sequence ID" value="KAJ2982131.1"/>
    <property type="molecule type" value="Genomic_DNA"/>
</dbReference>